<dbReference type="InterPro" id="IPR021833">
    <property type="entry name" value="DUF3425"/>
</dbReference>
<sequence length="571" mass="63267">MPRFHSPIDDALLFYRDYKPDRPTQQPVLLFIHGWPYSSLMYEQLLLPLCQEHNLRCIAPDRRGFGNSDWDGADSSEITYQTMADDTAYLVELLKIGPFVAIASSMGPGETVLAYLSSPYFRDNCKGFIWLGPSLPHPLNSPNAAPEVWDSILNGFSISRGDFTHSALPDALVGENPSLLTPETLQRYEYIVGQADPLAIQHCVRIIIGIDFSEKLLQIRESDVPILCLHGTKDIGMPYEASTKVIKELVPRVEVKLYKDGAHGQRKNDRLRALEAQAKGNITPAVSSSDTQSVSDKNGTPSDPSSDTCQSDLSASEPTESSILFPLPDLPADLPAQDLSSPPFSSDFDLYIPPFTPESDSELASLFQANPVSSTTASDPFALSTQLQTYQSTTFTFPDDHQLQVPGLTLLSAAVKVAQRLNVIDLIWDMTAISPFYAVPSRQAGNPTIDLTRLPSHLQPTPTQRLIPHHPVLDLLPWPATRDKLIQVFNLPVEVRPKTAQDPMGVVRLVYDMEDPAGEGIRVTGEDPLEVKGWEIGQVLFERWWWAFDGVVVEGSNSQRKKRGQKRLILG</sequence>
<dbReference type="Gene3D" id="3.40.50.1820">
    <property type="entry name" value="alpha/beta hydrolase"/>
    <property type="match status" value="1"/>
</dbReference>
<gene>
    <name evidence="3" type="ORF">PHISCL_03560</name>
</gene>
<protein>
    <submittedName>
        <fullName evidence="3">Alpha/beta hydrolase fold protein</fullName>
    </submittedName>
</protein>
<evidence type="ECO:0000313" key="3">
    <source>
        <dbReference type="EMBL" id="RJE24125.1"/>
    </source>
</evidence>
<organism evidence="3 4">
    <name type="scientific">Aspergillus sclerotialis</name>
    <dbReference type="NCBI Taxonomy" id="2070753"/>
    <lineage>
        <taxon>Eukaryota</taxon>
        <taxon>Fungi</taxon>
        <taxon>Dikarya</taxon>
        <taxon>Ascomycota</taxon>
        <taxon>Pezizomycotina</taxon>
        <taxon>Eurotiomycetes</taxon>
        <taxon>Eurotiomycetidae</taxon>
        <taxon>Eurotiales</taxon>
        <taxon>Aspergillaceae</taxon>
        <taxon>Aspergillus</taxon>
        <taxon>Aspergillus subgen. Polypaecilum</taxon>
    </lineage>
</organism>
<feature type="domain" description="AB hydrolase-1" evidence="2">
    <location>
        <begin position="27"/>
        <end position="263"/>
    </location>
</feature>
<dbReference type="EMBL" id="MVGC01000093">
    <property type="protein sequence ID" value="RJE24125.1"/>
    <property type="molecule type" value="Genomic_DNA"/>
</dbReference>
<dbReference type="OrthoDB" id="408373at2759"/>
<dbReference type="Proteomes" id="UP000266188">
    <property type="component" value="Unassembled WGS sequence"/>
</dbReference>
<keyword evidence="3" id="KW-0378">Hydrolase</keyword>
<keyword evidence="4" id="KW-1185">Reference proteome</keyword>
<dbReference type="Pfam" id="PF00561">
    <property type="entry name" value="Abhydrolase_1"/>
    <property type="match status" value="1"/>
</dbReference>
<reference evidence="4" key="1">
    <citation type="submission" date="2017-02" db="EMBL/GenBank/DDBJ databases">
        <authorList>
            <person name="Tafer H."/>
            <person name="Lopandic K."/>
        </authorList>
    </citation>
    <scope>NUCLEOTIDE SEQUENCE [LARGE SCALE GENOMIC DNA]</scope>
    <source>
        <strain evidence="4">CBS 366.77</strain>
    </source>
</reference>
<evidence type="ECO:0000313" key="4">
    <source>
        <dbReference type="Proteomes" id="UP000266188"/>
    </source>
</evidence>
<dbReference type="Pfam" id="PF11905">
    <property type="entry name" value="DUF3425"/>
    <property type="match status" value="1"/>
</dbReference>
<dbReference type="AlphaFoldDB" id="A0A3A3A1W4"/>
<accession>A0A3A3A1W4</accession>
<dbReference type="PANTHER" id="PTHR38116">
    <property type="entry name" value="CHROMOSOME 7, WHOLE GENOME SHOTGUN SEQUENCE"/>
    <property type="match status" value="1"/>
</dbReference>
<comment type="caution">
    <text evidence="3">The sequence shown here is derived from an EMBL/GenBank/DDBJ whole genome shotgun (WGS) entry which is preliminary data.</text>
</comment>
<dbReference type="InterPro" id="IPR029058">
    <property type="entry name" value="AB_hydrolase_fold"/>
</dbReference>
<evidence type="ECO:0000259" key="2">
    <source>
        <dbReference type="Pfam" id="PF00561"/>
    </source>
</evidence>
<proteinExistence type="predicted"/>
<feature type="region of interest" description="Disordered" evidence="1">
    <location>
        <begin position="279"/>
        <end position="328"/>
    </location>
</feature>
<dbReference type="InterPro" id="IPR000073">
    <property type="entry name" value="AB_hydrolase_1"/>
</dbReference>
<name>A0A3A3A1W4_9EURO</name>
<evidence type="ECO:0000256" key="1">
    <source>
        <dbReference type="SAM" id="MobiDB-lite"/>
    </source>
</evidence>
<dbReference type="SUPFAM" id="SSF53474">
    <property type="entry name" value="alpha/beta-Hydrolases"/>
    <property type="match status" value="1"/>
</dbReference>
<dbReference type="PANTHER" id="PTHR38116:SF9">
    <property type="entry name" value="BZIP DOMAIN-CONTAINING PROTEIN"/>
    <property type="match status" value="1"/>
</dbReference>
<dbReference type="GO" id="GO:0016787">
    <property type="term" value="F:hydrolase activity"/>
    <property type="evidence" value="ECO:0007669"/>
    <property type="project" value="UniProtKB-KW"/>
</dbReference>
<feature type="compositionally biased region" description="Polar residues" evidence="1">
    <location>
        <begin position="284"/>
        <end position="322"/>
    </location>
</feature>